<feature type="compositionally biased region" description="Gly residues" evidence="1">
    <location>
        <begin position="26"/>
        <end position="38"/>
    </location>
</feature>
<proteinExistence type="predicted"/>
<feature type="compositionally biased region" description="Basic and acidic residues" evidence="1">
    <location>
        <begin position="14"/>
        <end position="24"/>
    </location>
</feature>
<evidence type="ECO:0000313" key="2">
    <source>
        <dbReference type="EMBL" id="MPM68621.1"/>
    </source>
</evidence>
<gene>
    <name evidence="2" type="ORF">SDC9_115555</name>
</gene>
<protein>
    <submittedName>
        <fullName evidence="2">Uncharacterized protein</fullName>
    </submittedName>
</protein>
<name>A0A645BVJ4_9ZZZZ</name>
<feature type="region of interest" description="Disordered" evidence="1">
    <location>
        <begin position="1"/>
        <end position="49"/>
    </location>
</feature>
<evidence type="ECO:0000256" key="1">
    <source>
        <dbReference type="SAM" id="MobiDB-lite"/>
    </source>
</evidence>
<feature type="region of interest" description="Disordered" evidence="1">
    <location>
        <begin position="163"/>
        <end position="194"/>
    </location>
</feature>
<accession>A0A645BVJ4</accession>
<organism evidence="2">
    <name type="scientific">bioreactor metagenome</name>
    <dbReference type="NCBI Taxonomy" id="1076179"/>
    <lineage>
        <taxon>unclassified sequences</taxon>
        <taxon>metagenomes</taxon>
        <taxon>ecological metagenomes</taxon>
    </lineage>
</organism>
<comment type="caution">
    <text evidence="2">The sequence shown here is derived from an EMBL/GenBank/DDBJ whole genome shotgun (WGS) entry which is preliminary data.</text>
</comment>
<dbReference type="AlphaFoldDB" id="A0A645BVJ4"/>
<sequence length="194" mass="20712">MDRVQYLGSGGVDEDSRLEPERQAGEGIGQVRGIGVGVGDEQHGGGPEALQLPTQELVDAVRMEAQVVGVHSQGDQHPLLVEDDRHEGLARVETEQVGDGGQHALQSVGAQDDDVGIGRIRLDRTRRAGTERGGTRPAEIRREGIRRIETRRSGVLAGIGAGVHARSVGRPPARRLGREPVVDSATGRRRPVDA</sequence>
<dbReference type="EMBL" id="VSSQ01022355">
    <property type="protein sequence ID" value="MPM68621.1"/>
    <property type="molecule type" value="Genomic_DNA"/>
</dbReference>
<reference evidence="2" key="1">
    <citation type="submission" date="2019-08" db="EMBL/GenBank/DDBJ databases">
        <authorList>
            <person name="Kucharzyk K."/>
            <person name="Murdoch R.W."/>
            <person name="Higgins S."/>
            <person name="Loffler F."/>
        </authorList>
    </citation>
    <scope>NUCLEOTIDE SEQUENCE</scope>
</reference>